<dbReference type="EMBL" id="ANMI01000119">
    <property type="protein sequence ID" value="EPC29085.1"/>
    <property type="molecule type" value="Genomic_DNA"/>
</dbReference>
<dbReference type="AlphaFoldDB" id="A0A8E0M5X6"/>
<reference evidence="1 2" key="1">
    <citation type="journal article" date="2013" name="PLoS ONE">
        <title>Lactobacillus paracasei comparative genomics: towards species pan-genome definition and exploitation of diversity.</title>
        <authorList>
            <person name="Smokvina T."/>
            <person name="Wels M."/>
            <person name="Polka J."/>
            <person name="Chervaux C."/>
            <person name="Brisse S."/>
            <person name="Boekhorst J."/>
            <person name="van Hylckama Vlieg J.E."/>
            <person name="Siezen R.J."/>
        </authorList>
    </citation>
    <scope>NUCLEOTIDE SEQUENCE [LARGE SCALE GENOMIC DNA]</scope>
    <source>
        <strain evidence="1 2">Lpp22</strain>
    </source>
</reference>
<organism evidence="1 2">
    <name type="scientific">Lacticaseibacillus paracasei subsp. paracasei Lpp22</name>
    <dbReference type="NCBI Taxonomy" id="1256221"/>
    <lineage>
        <taxon>Bacteria</taxon>
        <taxon>Bacillati</taxon>
        <taxon>Bacillota</taxon>
        <taxon>Bacilli</taxon>
        <taxon>Lactobacillales</taxon>
        <taxon>Lactobacillaceae</taxon>
        <taxon>Lacticaseibacillus</taxon>
    </lineage>
</organism>
<protein>
    <submittedName>
        <fullName evidence="1">Uncharacterized protein</fullName>
    </submittedName>
</protein>
<evidence type="ECO:0000313" key="2">
    <source>
        <dbReference type="Proteomes" id="UP000014257"/>
    </source>
</evidence>
<comment type="caution">
    <text evidence="1">The sequence shown here is derived from an EMBL/GenBank/DDBJ whole genome shotgun (WGS) entry which is preliminary data.</text>
</comment>
<gene>
    <name evidence="1" type="ORF">Lpp22_1636</name>
</gene>
<dbReference type="Proteomes" id="UP000014257">
    <property type="component" value="Unassembled WGS sequence"/>
</dbReference>
<accession>A0A8E0M5X6</accession>
<name>A0A8E0M5X6_LACPA</name>
<evidence type="ECO:0000313" key="1">
    <source>
        <dbReference type="EMBL" id="EPC29085.1"/>
    </source>
</evidence>
<sequence length="41" mass="4803">MSQVKKVYPQVIPKSVNNLVTPQNISYEQYPQSYPQVKHQL</sequence>
<proteinExistence type="predicted"/>